<dbReference type="CDD" id="cd01335">
    <property type="entry name" value="Radical_SAM"/>
    <property type="match status" value="1"/>
</dbReference>
<keyword evidence="9" id="KW-1185">Reference proteome</keyword>
<dbReference type="InterPro" id="IPR026335">
    <property type="entry name" value="rSAM_SPASM_FxsB"/>
</dbReference>
<dbReference type="RefSeq" id="WP_071060372.1">
    <property type="nucleotide sequence ID" value="NZ_MAXA01000058.1"/>
</dbReference>
<dbReference type="EMBL" id="MAXA01000058">
    <property type="protein sequence ID" value="OHV40929.1"/>
    <property type="molecule type" value="Genomic_DNA"/>
</dbReference>
<dbReference type="SFLD" id="SFLDG01386">
    <property type="entry name" value="main_SPASM_domain-containing"/>
    <property type="match status" value="1"/>
</dbReference>
<dbReference type="GO" id="GO:0051539">
    <property type="term" value="F:4 iron, 4 sulfur cluster binding"/>
    <property type="evidence" value="ECO:0007669"/>
    <property type="project" value="UniProtKB-KW"/>
</dbReference>
<dbReference type="NCBIfam" id="TIGR04269">
    <property type="entry name" value="SAM_SPASM_FxsB"/>
    <property type="match status" value="1"/>
</dbReference>
<dbReference type="GO" id="GO:0046872">
    <property type="term" value="F:metal ion binding"/>
    <property type="evidence" value="ECO:0007669"/>
    <property type="project" value="UniProtKB-KW"/>
</dbReference>
<dbReference type="Proteomes" id="UP000179769">
    <property type="component" value="Unassembled WGS sequence"/>
</dbReference>
<gene>
    <name evidence="8" type="ORF">BBK14_11835</name>
</gene>
<dbReference type="Pfam" id="PF04055">
    <property type="entry name" value="Radical_SAM"/>
    <property type="match status" value="1"/>
</dbReference>
<dbReference type="PROSITE" id="PS51918">
    <property type="entry name" value="RADICAL_SAM"/>
    <property type="match status" value="1"/>
</dbReference>
<sequence>MIDLLGTTYGDPAAEWPASELDFHRLTAAGWQPTPFRQIVLKVNSRCNLSCTYCYVYHQADQNWRGQPVTMSPGVVEATARRVATHARRHELQRMQIILHGGEPLLAGHGYLRDLVERLLTAVGTDTAVEFGLQTNGTLIDEVFLDLCRELDIQVGVSVDGDLAVNDRRRIRRNGSGSHTEIARALRLLSSERFRPNFAGLLCVIDPESNPQEVYESLLAWGPPSIDFLLPHGNWTTRPPALDSDGTSTPYAAWLGAVFDRWYRAPGHETDVRLFMEIISLLLGGHSHIETVGLSPSSVVVIETDGSIEQVDALKSAYHGAAATGLTVQRNELDEALRHPGIVARQIGSAALGPECTRCPVHRVCGGGYYPHRYRAGSGFRNRSVYCPDLFALIKKISRQVQADVEKAKPQGDN</sequence>
<dbReference type="SFLD" id="SFLDG01067">
    <property type="entry name" value="SPASM/twitch_domain_containing"/>
    <property type="match status" value="1"/>
</dbReference>
<dbReference type="PANTHER" id="PTHR43273:SF8">
    <property type="entry name" value="RADICAL SAM DOMAIN PROTEIN"/>
    <property type="match status" value="1"/>
</dbReference>
<feature type="domain" description="Radical SAM core" evidence="7">
    <location>
        <begin position="33"/>
        <end position="264"/>
    </location>
</feature>
<evidence type="ECO:0000256" key="5">
    <source>
        <dbReference type="ARBA" id="ARBA00023004"/>
    </source>
</evidence>
<keyword evidence="5" id="KW-0408">Iron</keyword>
<dbReference type="SFLD" id="SFLDG01072">
    <property type="entry name" value="dehydrogenase_like"/>
    <property type="match status" value="1"/>
</dbReference>
<evidence type="ECO:0000259" key="7">
    <source>
        <dbReference type="PROSITE" id="PS51918"/>
    </source>
</evidence>
<dbReference type="Gene3D" id="3.20.20.70">
    <property type="entry name" value="Aldolase class I"/>
    <property type="match status" value="1"/>
</dbReference>
<proteinExistence type="predicted"/>
<dbReference type="PROSITE" id="PS01305">
    <property type="entry name" value="MOAA_NIFB_PQQE"/>
    <property type="match status" value="1"/>
</dbReference>
<reference evidence="9" key="1">
    <citation type="submission" date="2016-07" db="EMBL/GenBank/DDBJ databases">
        <title>Frankia sp. NRRL B-16219 Genome sequencing.</title>
        <authorList>
            <person name="Ghodhbane-Gtari F."/>
            <person name="Swanson E."/>
            <person name="Gueddou A."/>
            <person name="Louati M."/>
            <person name="Nouioui I."/>
            <person name="Hezbri K."/>
            <person name="Abebe-Akele F."/>
            <person name="Simpson S."/>
            <person name="Morris K."/>
            <person name="Thomas K."/>
            <person name="Gtari M."/>
            <person name="Tisa L.S."/>
        </authorList>
    </citation>
    <scope>NUCLEOTIDE SEQUENCE [LARGE SCALE GENOMIC DNA]</scope>
    <source>
        <strain evidence="9">NRRL B-16219</strain>
    </source>
</reference>
<evidence type="ECO:0000256" key="6">
    <source>
        <dbReference type="ARBA" id="ARBA00023014"/>
    </source>
</evidence>
<dbReference type="InterPro" id="IPR023867">
    <property type="entry name" value="Sulphatase_maturase_rSAM"/>
</dbReference>
<comment type="cofactor">
    <cofactor evidence="1">
        <name>[4Fe-4S] cluster</name>
        <dbReference type="ChEBI" id="CHEBI:49883"/>
    </cofactor>
</comment>
<comment type="caution">
    <text evidence="8">The sequence shown here is derived from an EMBL/GenBank/DDBJ whole genome shotgun (WGS) entry which is preliminary data.</text>
</comment>
<dbReference type="AlphaFoldDB" id="A0A1S1R5A2"/>
<evidence type="ECO:0000313" key="9">
    <source>
        <dbReference type="Proteomes" id="UP000179769"/>
    </source>
</evidence>
<evidence type="ECO:0000313" key="8">
    <source>
        <dbReference type="EMBL" id="OHV40929.1"/>
    </source>
</evidence>
<keyword evidence="4" id="KW-0479">Metal-binding</keyword>
<keyword evidence="2" id="KW-0004">4Fe-4S</keyword>
<evidence type="ECO:0000256" key="3">
    <source>
        <dbReference type="ARBA" id="ARBA00022691"/>
    </source>
</evidence>
<dbReference type="SUPFAM" id="SSF102114">
    <property type="entry name" value="Radical SAM enzymes"/>
    <property type="match status" value="1"/>
</dbReference>
<protein>
    <submittedName>
        <fullName evidence="8">Radical SAM protein</fullName>
    </submittedName>
</protein>
<keyword evidence="3" id="KW-0949">S-adenosyl-L-methionine</keyword>
<dbReference type="InterPro" id="IPR058240">
    <property type="entry name" value="rSAM_sf"/>
</dbReference>
<dbReference type="PANTHER" id="PTHR43273">
    <property type="entry name" value="ANAEROBIC SULFATASE-MATURATING ENZYME HOMOLOG ASLB-RELATED"/>
    <property type="match status" value="1"/>
</dbReference>
<evidence type="ECO:0000256" key="4">
    <source>
        <dbReference type="ARBA" id="ARBA00022723"/>
    </source>
</evidence>
<dbReference type="InterPro" id="IPR000385">
    <property type="entry name" value="MoaA_NifB_PqqE_Fe-S-bd_CS"/>
</dbReference>
<keyword evidence="6" id="KW-0411">Iron-sulfur</keyword>
<name>A0A1S1R5A2_9ACTN</name>
<organism evidence="8 9">
    <name type="scientific">Parafrankia soli</name>
    <dbReference type="NCBI Taxonomy" id="2599596"/>
    <lineage>
        <taxon>Bacteria</taxon>
        <taxon>Bacillati</taxon>
        <taxon>Actinomycetota</taxon>
        <taxon>Actinomycetes</taxon>
        <taxon>Frankiales</taxon>
        <taxon>Frankiaceae</taxon>
        <taxon>Parafrankia</taxon>
    </lineage>
</organism>
<dbReference type="SFLD" id="SFLDS00029">
    <property type="entry name" value="Radical_SAM"/>
    <property type="match status" value="1"/>
</dbReference>
<evidence type="ECO:0000256" key="1">
    <source>
        <dbReference type="ARBA" id="ARBA00001966"/>
    </source>
</evidence>
<dbReference type="OrthoDB" id="9782387at2"/>
<dbReference type="InterPro" id="IPR007197">
    <property type="entry name" value="rSAM"/>
</dbReference>
<dbReference type="GO" id="GO:0016491">
    <property type="term" value="F:oxidoreductase activity"/>
    <property type="evidence" value="ECO:0007669"/>
    <property type="project" value="InterPro"/>
</dbReference>
<accession>A0A1S1R5A2</accession>
<evidence type="ECO:0000256" key="2">
    <source>
        <dbReference type="ARBA" id="ARBA00022485"/>
    </source>
</evidence>
<dbReference type="InterPro" id="IPR013785">
    <property type="entry name" value="Aldolase_TIM"/>
</dbReference>